<evidence type="ECO:0000259" key="1">
    <source>
        <dbReference type="Pfam" id="PF13392"/>
    </source>
</evidence>
<evidence type="ECO:0000313" key="2">
    <source>
        <dbReference type="EMBL" id="MBQ0267153.1"/>
    </source>
</evidence>
<keyword evidence="2" id="KW-0378">Hydrolase</keyword>
<dbReference type="GO" id="GO:0004519">
    <property type="term" value="F:endonuclease activity"/>
    <property type="evidence" value="ECO:0007669"/>
    <property type="project" value="UniProtKB-KW"/>
</dbReference>
<dbReference type="SUPFAM" id="SSF54060">
    <property type="entry name" value="His-Me finger endonucleases"/>
    <property type="match status" value="1"/>
</dbReference>
<keyword evidence="2" id="KW-0540">Nuclease</keyword>
<dbReference type="RefSeq" id="WP_181468557.1">
    <property type="nucleotide sequence ID" value="NZ_JAGKLY010000001.1"/>
</dbReference>
<comment type="caution">
    <text evidence="2">The sequence shown here is derived from an EMBL/GenBank/DDBJ whole genome shotgun (WGS) entry which is preliminary data.</text>
</comment>
<organism evidence="2 3">
    <name type="scientific">Providencia huaxiensis</name>
    <dbReference type="NCBI Taxonomy" id="2027290"/>
    <lineage>
        <taxon>Bacteria</taxon>
        <taxon>Pseudomonadati</taxon>
        <taxon>Pseudomonadota</taxon>
        <taxon>Gammaproteobacteria</taxon>
        <taxon>Enterobacterales</taxon>
        <taxon>Morganellaceae</taxon>
        <taxon>Providencia</taxon>
    </lineage>
</organism>
<dbReference type="Pfam" id="PF13392">
    <property type="entry name" value="HNH_3"/>
    <property type="match status" value="1"/>
</dbReference>
<reference evidence="2" key="1">
    <citation type="submission" date="2021-03" db="EMBL/GenBank/DDBJ databases">
        <authorList>
            <person name="Stanton E."/>
        </authorList>
    </citation>
    <scope>NUCLEOTIDE SEQUENCE</scope>
    <source>
        <strain evidence="2">2020EL-00113</strain>
    </source>
</reference>
<dbReference type="EMBL" id="JAGKLY010000001">
    <property type="protein sequence ID" value="MBQ0267153.1"/>
    <property type="molecule type" value="Genomic_DNA"/>
</dbReference>
<dbReference type="InterPro" id="IPR044925">
    <property type="entry name" value="His-Me_finger_sf"/>
</dbReference>
<evidence type="ECO:0000313" key="3">
    <source>
        <dbReference type="Proteomes" id="UP000674270"/>
    </source>
</evidence>
<proteinExistence type="predicted"/>
<dbReference type="InterPro" id="IPR003615">
    <property type="entry name" value="HNH_nuc"/>
</dbReference>
<dbReference type="Gene3D" id="3.90.75.20">
    <property type="match status" value="1"/>
</dbReference>
<accession>A0A8I2AKT6</accession>
<protein>
    <submittedName>
        <fullName evidence="2">HNH endonuclease</fullName>
    </submittedName>
</protein>
<keyword evidence="2" id="KW-0255">Endonuclease</keyword>
<gene>
    <name evidence="2" type="ORF">J7T18_02440</name>
</gene>
<dbReference type="Proteomes" id="UP000674270">
    <property type="component" value="Unassembled WGS sequence"/>
</dbReference>
<dbReference type="AlphaFoldDB" id="A0A8I2AKT6"/>
<sequence length="200" mass="23134">MTRFIYTVPMASWMKKNYMLRLDRLTDAFNHKFKTERSREAINGFRKRLGLSVGRSGKFSKGNVPFNKGKKGLISGNSGSFQKGHKPHNHQQIGTEALTKDGYIKVKIAEPNKWELKHRLVWEEHNGPVPQEHIIKFIDDDKQNCDIDNLMIITMKEHAIINRHYSGATAEYKQATVQLARIKLAISSRTRKTKQRQDQC</sequence>
<name>A0A8I2AKT6_9GAMM</name>
<feature type="domain" description="HNH nuclease" evidence="1">
    <location>
        <begin position="116"/>
        <end position="159"/>
    </location>
</feature>